<protein>
    <recommendedName>
        <fullName evidence="10 11">Lon protease</fullName>
        <ecNumber evidence="10 11">3.4.21.53</ecNumber>
    </recommendedName>
    <alternativeName>
        <fullName evidence="10">ATP-dependent protease La</fullName>
    </alternativeName>
</protein>
<dbReference type="GO" id="GO:0016887">
    <property type="term" value="F:ATP hydrolysis activity"/>
    <property type="evidence" value="ECO:0007669"/>
    <property type="project" value="UniProtKB-UniRule"/>
</dbReference>
<dbReference type="GO" id="GO:0005524">
    <property type="term" value="F:ATP binding"/>
    <property type="evidence" value="ECO:0007669"/>
    <property type="project" value="UniProtKB-UniRule"/>
</dbReference>
<evidence type="ECO:0000256" key="11">
    <source>
        <dbReference type="PIRNR" id="PIRNR001174"/>
    </source>
</evidence>
<accession>A0A4Q1BYA9</accession>
<evidence type="ECO:0000256" key="13">
    <source>
        <dbReference type="PIRSR" id="PIRSR001174-2"/>
    </source>
</evidence>
<dbReference type="InterPro" id="IPR003111">
    <property type="entry name" value="Lon_prtase_N"/>
</dbReference>
<keyword evidence="8 10" id="KW-0346">Stress response</keyword>
<dbReference type="GO" id="GO:0005737">
    <property type="term" value="C:cytoplasm"/>
    <property type="evidence" value="ECO:0007669"/>
    <property type="project" value="UniProtKB-SubCell"/>
</dbReference>
<dbReference type="CDD" id="cd19500">
    <property type="entry name" value="RecA-like_Lon"/>
    <property type="match status" value="1"/>
</dbReference>
<dbReference type="InterPro" id="IPR054594">
    <property type="entry name" value="Lon_lid"/>
</dbReference>
<proteinExistence type="evidence at transcript level"/>
<dbReference type="InterPro" id="IPR020568">
    <property type="entry name" value="Ribosomal_Su5_D2-typ_SF"/>
</dbReference>
<feature type="active site" evidence="10 12">
    <location>
        <position position="757"/>
    </location>
</feature>
<evidence type="ECO:0000256" key="4">
    <source>
        <dbReference type="ARBA" id="ARBA00022741"/>
    </source>
</evidence>
<dbReference type="SMART" id="SM00464">
    <property type="entry name" value="LON"/>
    <property type="match status" value="1"/>
</dbReference>
<dbReference type="PIRSF" id="PIRSF001174">
    <property type="entry name" value="Lon_proteas"/>
    <property type="match status" value="1"/>
</dbReference>
<comment type="subcellular location">
    <subcellularLocation>
        <location evidence="1 10 11">Cytoplasm</location>
    </subcellularLocation>
</comment>
<dbReference type="InterPro" id="IPR027417">
    <property type="entry name" value="P-loop_NTPase"/>
</dbReference>
<dbReference type="SUPFAM" id="SSF54211">
    <property type="entry name" value="Ribosomal protein S5 domain 2-like"/>
    <property type="match status" value="1"/>
</dbReference>
<dbReference type="InterPro" id="IPR004815">
    <property type="entry name" value="Lon_bac/euk-typ"/>
</dbReference>
<dbReference type="Gene3D" id="3.40.50.300">
    <property type="entry name" value="P-loop containing nucleotide triphosphate hydrolases"/>
    <property type="match status" value="1"/>
</dbReference>
<evidence type="ECO:0000256" key="7">
    <source>
        <dbReference type="ARBA" id="ARBA00022840"/>
    </source>
</evidence>
<dbReference type="InterPro" id="IPR008269">
    <property type="entry name" value="Lon_proteolytic"/>
</dbReference>
<dbReference type="NCBIfam" id="TIGR00763">
    <property type="entry name" value="lon"/>
    <property type="match status" value="1"/>
</dbReference>
<dbReference type="InterPro" id="IPR027543">
    <property type="entry name" value="Lon_bac"/>
</dbReference>
<dbReference type="FunFam" id="3.40.50.300:FF:000021">
    <property type="entry name" value="Lon protease homolog"/>
    <property type="match status" value="1"/>
</dbReference>
<gene>
    <name evidence="10 18" type="primary">lon</name>
    <name evidence="18" type="ORF">ESB04_08555</name>
</gene>
<comment type="induction">
    <text evidence="10">By heat shock.</text>
</comment>
<dbReference type="InterPro" id="IPR003959">
    <property type="entry name" value="ATPase_AAA_core"/>
</dbReference>
<evidence type="ECO:0000256" key="3">
    <source>
        <dbReference type="ARBA" id="ARBA00022670"/>
    </source>
</evidence>
<evidence type="ECO:0000256" key="14">
    <source>
        <dbReference type="PROSITE-ProRule" id="PRU01122"/>
    </source>
</evidence>
<dbReference type="Proteomes" id="UP000289455">
    <property type="component" value="Unassembled WGS sequence"/>
</dbReference>
<comment type="caution">
    <text evidence="18">The sequence shown here is derived from an EMBL/GenBank/DDBJ whole genome shotgun (WGS) entry which is preliminary data.</text>
</comment>
<feature type="binding site" evidence="10 13">
    <location>
        <begin position="391"/>
        <end position="398"/>
    </location>
    <ligand>
        <name>ATP</name>
        <dbReference type="ChEBI" id="CHEBI:30616"/>
    </ligand>
</feature>
<dbReference type="PANTHER" id="PTHR10046">
    <property type="entry name" value="ATP DEPENDENT LON PROTEASE FAMILY MEMBER"/>
    <property type="match status" value="1"/>
</dbReference>
<dbReference type="HAMAP" id="MF_01973">
    <property type="entry name" value="lon_bact"/>
    <property type="match status" value="1"/>
</dbReference>
<dbReference type="InterPro" id="IPR027065">
    <property type="entry name" value="Lon_Prtase"/>
</dbReference>
<feature type="active site" evidence="10 12">
    <location>
        <position position="714"/>
    </location>
</feature>
<dbReference type="Gene3D" id="1.20.58.1480">
    <property type="match status" value="1"/>
</dbReference>
<feature type="domain" description="Lon N-terminal" evidence="17">
    <location>
        <begin position="45"/>
        <end position="240"/>
    </location>
</feature>
<evidence type="ECO:0000256" key="8">
    <source>
        <dbReference type="ARBA" id="ARBA00023016"/>
    </source>
</evidence>
<dbReference type="Pfam" id="PF02190">
    <property type="entry name" value="LON_substr_bdg"/>
    <property type="match status" value="1"/>
</dbReference>
<feature type="domain" description="Lon proteolytic" evidence="16">
    <location>
        <begin position="627"/>
        <end position="808"/>
    </location>
</feature>
<keyword evidence="7 10" id="KW-0067">ATP-binding</keyword>
<dbReference type="PRINTS" id="PR00830">
    <property type="entry name" value="ENDOLAPTASE"/>
</dbReference>
<dbReference type="Pfam" id="PF05362">
    <property type="entry name" value="Lon_C"/>
    <property type="match status" value="1"/>
</dbReference>
<comment type="function">
    <text evidence="10">ATP-dependent serine protease that mediates the selective degradation of mutant and abnormal proteins as well as certain short-lived regulatory proteins. Required for cellular homeostasis and for survival from DNA damage and developmental changes induced by stress. Degrades polypeptides processively to yield small peptide fragments that are 5 to 10 amino acids long. Binds to DNA in a double-stranded, site-specific manner.</text>
</comment>
<sequence length="831" mass="93199">MNNPNDLFKHLNLSDISDFENIELIPIGAEGLENNDKMSVLSDELPILPIRNIVLFPGMVIPITVSRQKSVRLVKKAYKGDRTIGVLVQANNSKEEPQPDDLYKVGTVAHIVKMFVLPGGNTTIIVQGRKRFEVREFIKTEPNLIAKVNYLEDNFPKKLNRENKALISTLKESALKILNLNPEIPREAQIALDNIDSSAFLIHFLSSNINAELKDKQALLETLDGIEQATHLLEYMMKEIQHLELKREIQSKATSDIDQQQRDYYIRQQIKVLQEELGVESPEQELDGLRARGAKKKWSKEVNDFFLKELSKLQRTNSMSGEYPMLMNFVELLVDLPWAEYTKDHFDLVKAKKILDADHFGLEKVKERIIEYLAVLKMKGDMKAPILCLYGPPGVGKTSLGKSIAKALGRKYVRMALGGLRDEAEIRGHRKTYIGAMPGKVIQNIKKSGSSNPVFILDEIDKVGADHRGDPSSALLEVLDPEQNNSFLDNYLEVEYDLSRVMFIATANNLDTIHPALRDRMEIIEVSGYTIEEKVQIAKKHLLPKQKKEHGLDKANFTMTDAAIQKVVEGYTRESGVRKLEQELGKVVRKITKSIAVGEEYPHKIQAADVVRLLGQEIFENDSYESNEYAGVVTGLAWTPVGGDILYIETLLNRGKGQLTLSGQLGDVMKESAMAALSFLKAHVDLLDIDYRIFDQYNLHIHVPAGAVPKDGPSAGITMLTAIASALTQRRVKPNLAMTGEITLRGKVLPVGGIKEKILAAKRAGIKEIILCHKNKKDIEEIEARYITDLTFHYVENAMEVLALALLHEKVKNPVQFVLQNEAKPNSSVAV</sequence>
<keyword evidence="6 10" id="KW-0720">Serine protease</keyword>
<dbReference type="RefSeq" id="WP_129027329.1">
    <property type="nucleotide sequence ID" value="NZ_SDHY01000005.1"/>
</dbReference>
<dbReference type="GO" id="GO:0004176">
    <property type="term" value="F:ATP-dependent peptidase activity"/>
    <property type="evidence" value="ECO:0007669"/>
    <property type="project" value="UniProtKB-UniRule"/>
</dbReference>
<evidence type="ECO:0000259" key="17">
    <source>
        <dbReference type="PROSITE" id="PS51787"/>
    </source>
</evidence>
<evidence type="ECO:0000256" key="5">
    <source>
        <dbReference type="ARBA" id="ARBA00022801"/>
    </source>
</evidence>
<dbReference type="InterPro" id="IPR046336">
    <property type="entry name" value="Lon_prtase_N_sf"/>
</dbReference>
<dbReference type="InterPro" id="IPR015947">
    <property type="entry name" value="PUA-like_sf"/>
</dbReference>
<keyword evidence="19" id="KW-1185">Reference proteome</keyword>
<evidence type="ECO:0000313" key="19">
    <source>
        <dbReference type="Proteomes" id="UP000289455"/>
    </source>
</evidence>
<comment type="catalytic activity">
    <reaction evidence="9 10 11 14">
        <text>Hydrolysis of proteins in presence of ATP.</text>
        <dbReference type="EC" id="3.4.21.53"/>
    </reaction>
</comment>
<keyword evidence="3 10" id="KW-0645">Protease</keyword>
<dbReference type="Pfam" id="PF00004">
    <property type="entry name" value="AAA"/>
    <property type="match status" value="1"/>
</dbReference>
<dbReference type="PROSITE" id="PS01046">
    <property type="entry name" value="LON_SER"/>
    <property type="match status" value="1"/>
</dbReference>
<keyword evidence="2 10" id="KW-0963">Cytoplasm</keyword>
<dbReference type="PROSITE" id="PS51787">
    <property type="entry name" value="LON_N"/>
    <property type="match status" value="1"/>
</dbReference>
<dbReference type="EC" id="3.4.21.53" evidence="10 11"/>
<evidence type="ECO:0000256" key="9">
    <source>
        <dbReference type="ARBA" id="ARBA00050665"/>
    </source>
</evidence>
<dbReference type="InterPro" id="IPR014721">
    <property type="entry name" value="Ribsml_uS5_D2-typ_fold_subgr"/>
</dbReference>
<comment type="subunit">
    <text evidence="10 11">Homohexamer. Organized in a ring with a central cavity.</text>
</comment>
<evidence type="ECO:0000256" key="15">
    <source>
        <dbReference type="RuleBase" id="RU000591"/>
    </source>
</evidence>
<name>A0A4Q1BYA9_9BACT</name>
<dbReference type="PROSITE" id="PS51786">
    <property type="entry name" value="LON_PROTEOLYTIC"/>
    <property type="match status" value="1"/>
</dbReference>
<dbReference type="AlphaFoldDB" id="A0A4Q1BYA9"/>
<dbReference type="InterPro" id="IPR003593">
    <property type="entry name" value="AAA+_ATPase"/>
</dbReference>
<dbReference type="Gene3D" id="3.30.230.10">
    <property type="match status" value="1"/>
</dbReference>
<evidence type="ECO:0000256" key="10">
    <source>
        <dbReference type="HAMAP-Rule" id="MF_01973"/>
    </source>
</evidence>
<dbReference type="SUPFAM" id="SSF52540">
    <property type="entry name" value="P-loop containing nucleoside triphosphate hydrolases"/>
    <property type="match status" value="1"/>
</dbReference>
<dbReference type="InterPro" id="IPR008268">
    <property type="entry name" value="Peptidase_S16_AS"/>
</dbReference>
<dbReference type="EMBL" id="SDHY01000005">
    <property type="protein sequence ID" value="RXK48090.1"/>
    <property type="molecule type" value="Genomic_DNA"/>
</dbReference>
<dbReference type="GO" id="GO:0034605">
    <property type="term" value="P:cellular response to heat"/>
    <property type="evidence" value="ECO:0007669"/>
    <property type="project" value="UniProtKB-UniRule"/>
</dbReference>
<dbReference type="Gene3D" id="1.20.5.5270">
    <property type="match status" value="1"/>
</dbReference>
<dbReference type="Gene3D" id="2.30.130.40">
    <property type="entry name" value="LON domain-like"/>
    <property type="match status" value="1"/>
</dbReference>
<dbReference type="Pfam" id="PF22667">
    <property type="entry name" value="Lon_lid"/>
    <property type="match status" value="1"/>
</dbReference>
<evidence type="ECO:0000259" key="16">
    <source>
        <dbReference type="PROSITE" id="PS51786"/>
    </source>
</evidence>
<keyword evidence="5 10" id="KW-0378">Hydrolase</keyword>
<dbReference type="Gene3D" id="1.10.8.60">
    <property type="match status" value="1"/>
</dbReference>
<evidence type="ECO:0000313" key="18">
    <source>
        <dbReference type="EMBL" id="RXK48090.1"/>
    </source>
</evidence>
<dbReference type="OrthoDB" id="9803599at2"/>
<dbReference type="GO" id="GO:0004252">
    <property type="term" value="F:serine-type endopeptidase activity"/>
    <property type="evidence" value="ECO:0007669"/>
    <property type="project" value="UniProtKB-UniRule"/>
</dbReference>
<dbReference type="GO" id="GO:0006515">
    <property type="term" value="P:protein quality control for misfolded or incompletely synthesized proteins"/>
    <property type="evidence" value="ECO:0007669"/>
    <property type="project" value="UniProtKB-UniRule"/>
</dbReference>
<organism evidence="18 19">
    <name type="scientific">Aquirufa rosea</name>
    <dbReference type="NCBI Taxonomy" id="2509241"/>
    <lineage>
        <taxon>Bacteria</taxon>
        <taxon>Pseudomonadati</taxon>
        <taxon>Bacteroidota</taxon>
        <taxon>Cytophagia</taxon>
        <taxon>Cytophagales</taxon>
        <taxon>Flectobacillaceae</taxon>
        <taxon>Aquirufa</taxon>
    </lineage>
</organism>
<evidence type="ECO:0000256" key="6">
    <source>
        <dbReference type="ARBA" id="ARBA00022825"/>
    </source>
</evidence>
<evidence type="ECO:0000256" key="1">
    <source>
        <dbReference type="ARBA" id="ARBA00004496"/>
    </source>
</evidence>
<comment type="similarity">
    <text evidence="10 11 14 15">Belongs to the peptidase S16 family.</text>
</comment>
<dbReference type="GO" id="GO:0043565">
    <property type="term" value="F:sequence-specific DNA binding"/>
    <property type="evidence" value="ECO:0007669"/>
    <property type="project" value="UniProtKB-UniRule"/>
</dbReference>
<keyword evidence="4 10" id="KW-0547">Nucleotide-binding</keyword>
<dbReference type="SMART" id="SM00382">
    <property type="entry name" value="AAA"/>
    <property type="match status" value="1"/>
</dbReference>
<evidence type="ECO:0000256" key="12">
    <source>
        <dbReference type="PIRSR" id="PIRSR001174-1"/>
    </source>
</evidence>
<evidence type="ECO:0000256" key="2">
    <source>
        <dbReference type="ARBA" id="ARBA00022490"/>
    </source>
</evidence>
<reference evidence="18 19" key="1">
    <citation type="submission" date="2019-01" db="EMBL/GenBank/DDBJ databases">
        <title>Cytophagaceae bacterium strain CAR-16.</title>
        <authorList>
            <person name="Chen W.-M."/>
        </authorList>
    </citation>
    <scope>NUCLEOTIDE SEQUENCE [LARGE SCALE GENOMIC DNA]</scope>
    <source>
        <strain evidence="18 19">CAR-16</strain>
    </source>
</reference>
<dbReference type="SUPFAM" id="SSF88697">
    <property type="entry name" value="PUA domain-like"/>
    <property type="match status" value="1"/>
</dbReference>